<dbReference type="KEGG" id="ssm:Spirs_2259"/>
<dbReference type="AlphaFoldDB" id="E1R747"/>
<organism evidence="2 3">
    <name type="scientific">Sediminispirochaeta smaragdinae (strain DSM 11293 / JCM 15392 / SEBR 4228)</name>
    <name type="common">Spirochaeta smaragdinae</name>
    <dbReference type="NCBI Taxonomy" id="573413"/>
    <lineage>
        <taxon>Bacteria</taxon>
        <taxon>Pseudomonadati</taxon>
        <taxon>Spirochaetota</taxon>
        <taxon>Spirochaetia</taxon>
        <taxon>Spirochaetales</taxon>
        <taxon>Spirochaetaceae</taxon>
        <taxon>Sediminispirochaeta</taxon>
    </lineage>
</organism>
<dbReference type="EMBL" id="CP002116">
    <property type="protein sequence ID" value="ADK81374.1"/>
    <property type="molecule type" value="Genomic_DNA"/>
</dbReference>
<dbReference type="Pfam" id="PF00480">
    <property type="entry name" value="ROK"/>
    <property type="match status" value="1"/>
</dbReference>
<dbReference type="OrthoDB" id="9795247at2"/>
<comment type="similarity">
    <text evidence="1">Belongs to the ROK (NagC/XylR) family.</text>
</comment>
<dbReference type="SUPFAM" id="SSF53067">
    <property type="entry name" value="Actin-like ATPase domain"/>
    <property type="match status" value="1"/>
</dbReference>
<keyword evidence="3" id="KW-1185">Reference proteome</keyword>
<dbReference type="InterPro" id="IPR000600">
    <property type="entry name" value="ROK"/>
</dbReference>
<name>E1R747_SEDSS</name>
<dbReference type="HOGENOM" id="CLU_036604_0_4_12"/>
<dbReference type="PANTHER" id="PTHR18964">
    <property type="entry name" value="ROK (REPRESSOR, ORF, KINASE) FAMILY"/>
    <property type="match status" value="1"/>
</dbReference>
<dbReference type="eggNOG" id="COG1940">
    <property type="taxonomic scope" value="Bacteria"/>
</dbReference>
<dbReference type="CDD" id="cd23763">
    <property type="entry name" value="ASKHA_ATPase_ROK"/>
    <property type="match status" value="1"/>
</dbReference>
<dbReference type="PANTHER" id="PTHR18964:SF149">
    <property type="entry name" value="BIFUNCTIONAL UDP-N-ACETYLGLUCOSAMINE 2-EPIMERASE_N-ACETYLMANNOSAMINE KINASE"/>
    <property type="match status" value="1"/>
</dbReference>
<dbReference type="STRING" id="573413.Spirs_2259"/>
<dbReference type="Gene3D" id="3.30.420.40">
    <property type="match status" value="2"/>
</dbReference>
<dbReference type="RefSeq" id="WP_013254837.1">
    <property type="nucleotide sequence ID" value="NC_014364.1"/>
</dbReference>
<protein>
    <submittedName>
        <fullName evidence="2">ROK family protein</fullName>
    </submittedName>
</protein>
<gene>
    <name evidence="2" type="ordered locus">Spirs_2259</name>
</gene>
<proteinExistence type="inferred from homology"/>
<evidence type="ECO:0000313" key="3">
    <source>
        <dbReference type="Proteomes" id="UP000002318"/>
    </source>
</evidence>
<evidence type="ECO:0000313" key="2">
    <source>
        <dbReference type="EMBL" id="ADK81374.1"/>
    </source>
</evidence>
<sequence length="296" mass="31654">MYAGLDIGGTSMKCMLLDAEKHPIDTASFPTCSIDGMERAVDTISEEIGTMLKNSGGVLCSLGIGCSGPLNIKTGVIENPYTLPGFEGHSLTMALRERLQVPVLLENDANTAHLGEIESMDTPPGNSIMLTFGTGVGCSIRLDGKIFRLPGGVHPEIGHIPVGVDADILCYCGKTACLENVLSGTAINRDAQLRFASSPEEILQAQGSDKEKEKFRKRLVKALTDAVLSLSIIFHPQIIIIGGGIEDLLVEYIIPDLSCLLERLLSTYGKTRLIPARKGSLAGCYGAALMAYTEER</sequence>
<accession>E1R747</accession>
<evidence type="ECO:0000256" key="1">
    <source>
        <dbReference type="ARBA" id="ARBA00006479"/>
    </source>
</evidence>
<dbReference type="Proteomes" id="UP000002318">
    <property type="component" value="Chromosome"/>
</dbReference>
<reference evidence="2 3" key="1">
    <citation type="journal article" date="2010" name="Stand. Genomic Sci.">
        <title>Complete genome sequence of Spirochaeta smaragdinae type strain (SEBR 4228).</title>
        <authorList>
            <person name="Mavromatis K."/>
            <person name="Yasawong M."/>
            <person name="Chertkov O."/>
            <person name="Lapidus A."/>
            <person name="Lucas S."/>
            <person name="Nolan M."/>
            <person name="Del Rio T.G."/>
            <person name="Tice H."/>
            <person name="Cheng J.F."/>
            <person name="Pitluck S."/>
            <person name="Liolios K."/>
            <person name="Ivanova N."/>
            <person name="Tapia R."/>
            <person name="Han C."/>
            <person name="Bruce D."/>
            <person name="Goodwin L."/>
            <person name="Pati A."/>
            <person name="Chen A."/>
            <person name="Palaniappan K."/>
            <person name="Land M."/>
            <person name="Hauser L."/>
            <person name="Chang Y.J."/>
            <person name="Jeffries C.D."/>
            <person name="Detter J.C."/>
            <person name="Rohde M."/>
            <person name="Brambilla E."/>
            <person name="Spring S."/>
            <person name="Goker M."/>
            <person name="Sikorski J."/>
            <person name="Woyke T."/>
            <person name="Bristow J."/>
            <person name="Eisen J.A."/>
            <person name="Markowitz V."/>
            <person name="Hugenholtz P."/>
            <person name="Klenk H.P."/>
            <person name="Kyrpides N.C."/>
        </authorList>
    </citation>
    <scope>NUCLEOTIDE SEQUENCE [LARGE SCALE GENOMIC DNA]</scope>
    <source>
        <strain evidence="3">DSM 11293 / JCM 15392 / SEBR 4228</strain>
    </source>
</reference>
<dbReference type="InterPro" id="IPR043129">
    <property type="entry name" value="ATPase_NBD"/>
</dbReference>